<dbReference type="EMBL" id="JAJSOW010000100">
    <property type="protein sequence ID" value="KAI9186605.1"/>
    <property type="molecule type" value="Genomic_DNA"/>
</dbReference>
<keyword evidence="2" id="KW-1185">Reference proteome</keyword>
<dbReference type="Proteomes" id="UP001064489">
    <property type="component" value="Chromosome 3"/>
</dbReference>
<sequence length="174" mass="19908">MANEFVMKDGKTIKTVIIDKYDSTVTDNCWNLFLQECERLLVSTRSGHMFPPVTMVEWKHESSYSGSAVALLDIVFAGVHIQKDLDKLQKQYGFEVRNFMDLNQLAAAREKYQPRLSLCGVRELASYVLYDYGMQSSSKFMRVRFSTGTQVENAAANPEDAYVAYRMAKYLLLV</sequence>
<dbReference type="AlphaFoldDB" id="A0AAD5JA98"/>
<dbReference type="InterPro" id="IPR012337">
    <property type="entry name" value="RNaseH-like_sf"/>
</dbReference>
<dbReference type="GO" id="GO:0003676">
    <property type="term" value="F:nucleic acid binding"/>
    <property type="evidence" value="ECO:0007669"/>
    <property type="project" value="InterPro"/>
</dbReference>
<dbReference type="Gene3D" id="3.30.420.10">
    <property type="entry name" value="Ribonuclease H-like superfamily/Ribonuclease H"/>
    <property type="match status" value="1"/>
</dbReference>
<evidence type="ECO:0000313" key="1">
    <source>
        <dbReference type="EMBL" id="KAI9186605.1"/>
    </source>
</evidence>
<reference evidence="1" key="1">
    <citation type="journal article" date="2022" name="Plant J.">
        <title>Strategies of tolerance reflected in two North American maple genomes.</title>
        <authorList>
            <person name="McEvoy S.L."/>
            <person name="Sezen U.U."/>
            <person name="Trouern-Trend A."/>
            <person name="McMahon S.M."/>
            <person name="Schaberg P.G."/>
            <person name="Yang J."/>
            <person name="Wegrzyn J.L."/>
            <person name="Swenson N.G."/>
        </authorList>
    </citation>
    <scope>NUCLEOTIDE SEQUENCE</scope>
    <source>
        <strain evidence="1">91603</strain>
    </source>
</reference>
<comment type="caution">
    <text evidence="1">The sequence shown here is derived from an EMBL/GenBank/DDBJ whole genome shotgun (WGS) entry which is preliminary data.</text>
</comment>
<gene>
    <name evidence="1" type="ORF">LWI28_018960</name>
</gene>
<name>A0AAD5JA98_ACENE</name>
<dbReference type="InterPro" id="IPR036397">
    <property type="entry name" value="RNaseH_sf"/>
</dbReference>
<accession>A0AAD5JA98</accession>
<organism evidence="1 2">
    <name type="scientific">Acer negundo</name>
    <name type="common">Box elder</name>
    <dbReference type="NCBI Taxonomy" id="4023"/>
    <lineage>
        <taxon>Eukaryota</taxon>
        <taxon>Viridiplantae</taxon>
        <taxon>Streptophyta</taxon>
        <taxon>Embryophyta</taxon>
        <taxon>Tracheophyta</taxon>
        <taxon>Spermatophyta</taxon>
        <taxon>Magnoliopsida</taxon>
        <taxon>eudicotyledons</taxon>
        <taxon>Gunneridae</taxon>
        <taxon>Pentapetalae</taxon>
        <taxon>rosids</taxon>
        <taxon>malvids</taxon>
        <taxon>Sapindales</taxon>
        <taxon>Sapindaceae</taxon>
        <taxon>Hippocastanoideae</taxon>
        <taxon>Acereae</taxon>
        <taxon>Acer</taxon>
    </lineage>
</organism>
<dbReference type="SUPFAM" id="SSF53098">
    <property type="entry name" value="Ribonuclease H-like"/>
    <property type="match status" value="1"/>
</dbReference>
<evidence type="ECO:0000313" key="2">
    <source>
        <dbReference type="Proteomes" id="UP001064489"/>
    </source>
</evidence>
<protein>
    <submittedName>
        <fullName evidence="1">Uncharacterized protein</fullName>
    </submittedName>
</protein>
<reference evidence="1" key="2">
    <citation type="submission" date="2023-02" db="EMBL/GenBank/DDBJ databases">
        <authorList>
            <person name="Swenson N.G."/>
            <person name="Wegrzyn J.L."/>
            <person name="Mcevoy S.L."/>
        </authorList>
    </citation>
    <scope>NUCLEOTIDE SEQUENCE</scope>
    <source>
        <strain evidence="1">91603</strain>
        <tissue evidence="1">Leaf</tissue>
    </source>
</reference>
<proteinExistence type="predicted"/>